<keyword evidence="3" id="KW-1185">Reference proteome</keyword>
<organism evidence="2 3">
    <name type="scientific">Moraxella equi</name>
    <dbReference type="NCBI Taxonomy" id="60442"/>
    <lineage>
        <taxon>Bacteria</taxon>
        <taxon>Pseudomonadati</taxon>
        <taxon>Pseudomonadota</taxon>
        <taxon>Gammaproteobacteria</taxon>
        <taxon>Moraxellales</taxon>
        <taxon>Moraxellaceae</taxon>
        <taxon>Moraxella</taxon>
    </lineage>
</organism>
<accession>A0ABX3NEZ5</accession>
<gene>
    <name evidence="2" type="ORF">B5J93_11405</name>
</gene>
<dbReference type="InterPro" id="IPR018964">
    <property type="entry name" value="Phage_phiJL001_Gp84_C"/>
</dbReference>
<dbReference type="NCBIfam" id="TIGR02218">
    <property type="entry name" value="phg_TIGR02218"/>
    <property type="match status" value="1"/>
</dbReference>
<proteinExistence type="predicted"/>
<dbReference type="Pfam" id="PF09356">
    <property type="entry name" value="Phage_BR0599"/>
    <property type="match status" value="1"/>
</dbReference>
<evidence type="ECO:0000313" key="2">
    <source>
        <dbReference type="EMBL" id="OPH34957.1"/>
    </source>
</evidence>
<protein>
    <recommendedName>
        <fullName evidence="1">Bacteriophage phiJL001 Gp84 C-terminal domain-containing protein</fullName>
    </recommendedName>
</protein>
<feature type="domain" description="Bacteriophage phiJL001 Gp84 C-terminal" evidence="1">
    <location>
        <begin position="203"/>
        <end position="277"/>
    </location>
</feature>
<evidence type="ECO:0000313" key="3">
    <source>
        <dbReference type="Proteomes" id="UP000190777"/>
    </source>
</evidence>
<comment type="caution">
    <text evidence="2">The sequence shown here is derived from an EMBL/GenBank/DDBJ whole genome shotgun (WGS) entry which is preliminary data.</text>
</comment>
<name>A0ABX3NEZ5_9GAMM</name>
<dbReference type="Pfam" id="PF09931">
    <property type="entry name" value="Phage_phiJL001_Gp84_N"/>
    <property type="match status" value="1"/>
</dbReference>
<evidence type="ECO:0000259" key="1">
    <source>
        <dbReference type="Pfam" id="PF09356"/>
    </source>
</evidence>
<reference evidence="2 3" key="1">
    <citation type="submission" date="2017-03" db="EMBL/GenBank/DDBJ databases">
        <title>Draft genome sequence of Moraxella equi CCUG 4950T type strain.</title>
        <authorList>
            <person name="Salva-Serra F."/>
            <person name="Engstrom-Jakobsson H."/>
            <person name="Thorell K."/>
            <person name="Jaen-Luchoro D."/>
            <person name="Gonzales-Siles L."/>
            <person name="Karlsson R."/>
            <person name="Yazdan S."/>
            <person name="Boulund F."/>
            <person name="Johnning A."/>
            <person name="Engstrand L."/>
            <person name="Kristiansson E."/>
            <person name="Moore E."/>
        </authorList>
    </citation>
    <scope>NUCLEOTIDE SEQUENCE [LARGE SCALE GENOMIC DNA]</scope>
    <source>
        <strain evidence="2 3">CCUG 4950</strain>
    </source>
</reference>
<dbReference type="InterPro" id="IPR011928">
    <property type="entry name" value="Phage_phiJL001_Gp84"/>
</dbReference>
<dbReference type="Proteomes" id="UP000190777">
    <property type="component" value="Unassembled WGS sequence"/>
</dbReference>
<sequence>MNKERKKMSFYNFETSLQNAQPIRLYQFQRGALRWGYTSADRDVRFNSITFVSLLGGIKDDGIRQTQDSGADLLTLTVPASSDLALMYRHFAPAQAVNLTIFDLHYPELTSTEQGAYLAVWKGFVVGVKFVGDFTAQVQCQNLSVSLERTGLRKTWSKLCSHQLYGKGCNLDRRAFMSEVAVVAVDGLGIEVALPSDKSADDYFTGGYMEWSSEYGTEQRGIERQIGNRLQLFGGVQGLAVGQTVKVFAGCNRTFNTCIHKFANSDNYGGSPHMPHKSPFDGTPIF</sequence>
<dbReference type="EMBL" id="MXAP01000127">
    <property type="protein sequence ID" value="OPH34957.1"/>
    <property type="molecule type" value="Genomic_DNA"/>
</dbReference>